<evidence type="ECO:0000313" key="1">
    <source>
        <dbReference type="EMBL" id="GAA0469402.1"/>
    </source>
</evidence>
<proteinExistence type="predicted"/>
<dbReference type="Proteomes" id="UP001499895">
    <property type="component" value="Unassembled WGS sequence"/>
</dbReference>
<keyword evidence="2" id="KW-1185">Reference proteome</keyword>
<evidence type="ECO:0008006" key="3">
    <source>
        <dbReference type="Google" id="ProtNLM"/>
    </source>
</evidence>
<evidence type="ECO:0000313" key="2">
    <source>
        <dbReference type="Proteomes" id="UP001499895"/>
    </source>
</evidence>
<accession>A0ABN1A7E2</accession>
<organism evidence="1 2">
    <name type="scientific">Streptomyces stramineus</name>
    <dbReference type="NCBI Taxonomy" id="173861"/>
    <lineage>
        <taxon>Bacteria</taxon>
        <taxon>Bacillati</taxon>
        <taxon>Actinomycetota</taxon>
        <taxon>Actinomycetes</taxon>
        <taxon>Kitasatosporales</taxon>
        <taxon>Streptomycetaceae</taxon>
        <taxon>Streptomyces</taxon>
    </lineage>
</organism>
<dbReference type="EMBL" id="BAAAHB010000035">
    <property type="protein sequence ID" value="GAA0469402.1"/>
    <property type="molecule type" value="Genomic_DNA"/>
</dbReference>
<sequence>MDREGAVVLRGLARAQGGVVLAAQVPGALGWSRRKAHRHFTQGGWTLLWKGVWLEPGRAVDGQALVWAHQLAGPQLVVSHWAAAAVHGVEVLSERVDFTCPRKGRADVKGGGVLHRLPLGDREVTTVGGLRVTAVPRTMADLLRAGPREEALVAVESAVSWRPVRGVGARGRRGPLTTLAEVAHALRAAPPMRGAKTAAAWLAMADARSGSPAETVARLRMNDAGLYPECQVLMVTPTGRRAYPDFYFRAQGLVVEVEGYAWHGTRAQHQRDTARFNDLSACPEVRRILRFTAADVFHRPGLVVRDVGDALALLDAGRGGVGGRCN</sequence>
<name>A0ABN1A7E2_9ACTN</name>
<reference evidence="1 2" key="1">
    <citation type="journal article" date="2019" name="Int. J. Syst. Evol. Microbiol.">
        <title>The Global Catalogue of Microorganisms (GCM) 10K type strain sequencing project: providing services to taxonomists for standard genome sequencing and annotation.</title>
        <authorList>
            <consortium name="The Broad Institute Genomics Platform"/>
            <consortium name="The Broad Institute Genome Sequencing Center for Infectious Disease"/>
            <person name="Wu L."/>
            <person name="Ma J."/>
        </authorList>
    </citation>
    <scope>NUCLEOTIDE SEQUENCE [LARGE SCALE GENOMIC DNA]</scope>
    <source>
        <strain evidence="1 2">JCM 10649</strain>
    </source>
</reference>
<comment type="caution">
    <text evidence="1">The sequence shown here is derived from an EMBL/GenBank/DDBJ whole genome shotgun (WGS) entry which is preliminary data.</text>
</comment>
<protein>
    <recommendedName>
        <fullName evidence="3">DUF559 domain-containing protein</fullName>
    </recommendedName>
</protein>
<gene>
    <name evidence="1" type="ORF">GCM10009544_34520</name>
</gene>